<reference evidence="1" key="1">
    <citation type="submission" date="2018-11" db="EMBL/GenBank/DDBJ databases">
        <authorList>
            <person name="Alioto T."/>
            <person name="Alioto T."/>
        </authorList>
    </citation>
    <scope>NUCLEOTIDE SEQUENCE</scope>
</reference>
<gene>
    <name evidence="1" type="ORF">MGAL_10B034174</name>
</gene>
<sequence length="287" mass="33379">MNKLERLQTESLMNIEEIVTTEKSYISKMDNNKNSYRVNIQKVIDTITEDGDTSTRALKLRQRTPAISKPSLFYELNRSISQDKKIERDWFYKLNVTCDNYSLHLINDFNIQKKFSTLSGIVQFKGHQKRTIECSIHEKSSTAFEKMYMHIVGSKHLLMSECIKQNFDLAARFLIARNIASAELCKHLNESMKQNRNHISKAIGWSITKQLYKVIQTKDHINKVIDVWPGYRCRCNRHCTKSHSRICSSEAVIILEVDLFSNTIQGDYYGIPIEQSFQVVDDEPTQV</sequence>
<comment type="caution">
    <text evidence="1">The sequence shown here is derived from an EMBL/GenBank/DDBJ whole genome shotgun (WGS) entry which is preliminary data.</text>
</comment>
<protein>
    <submittedName>
        <fullName evidence="1">Uncharacterized protein</fullName>
    </submittedName>
</protein>
<keyword evidence="2" id="KW-1185">Reference proteome</keyword>
<evidence type="ECO:0000313" key="1">
    <source>
        <dbReference type="EMBL" id="VDI79770.1"/>
    </source>
</evidence>
<proteinExistence type="predicted"/>
<evidence type="ECO:0000313" key="2">
    <source>
        <dbReference type="Proteomes" id="UP000596742"/>
    </source>
</evidence>
<accession>A0A8B6HJ78</accession>
<dbReference type="AlphaFoldDB" id="A0A8B6HJ78"/>
<dbReference type="Proteomes" id="UP000596742">
    <property type="component" value="Unassembled WGS sequence"/>
</dbReference>
<dbReference type="EMBL" id="UYJE01010115">
    <property type="protein sequence ID" value="VDI79770.1"/>
    <property type="molecule type" value="Genomic_DNA"/>
</dbReference>
<dbReference type="OrthoDB" id="6124298at2759"/>
<name>A0A8B6HJ78_MYTGA</name>
<organism evidence="1 2">
    <name type="scientific">Mytilus galloprovincialis</name>
    <name type="common">Mediterranean mussel</name>
    <dbReference type="NCBI Taxonomy" id="29158"/>
    <lineage>
        <taxon>Eukaryota</taxon>
        <taxon>Metazoa</taxon>
        <taxon>Spiralia</taxon>
        <taxon>Lophotrochozoa</taxon>
        <taxon>Mollusca</taxon>
        <taxon>Bivalvia</taxon>
        <taxon>Autobranchia</taxon>
        <taxon>Pteriomorphia</taxon>
        <taxon>Mytilida</taxon>
        <taxon>Mytiloidea</taxon>
        <taxon>Mytilidae</taxon>
        <taxon>Mytilinae</taxon>
        <taxon>Mytilus</taxon>
    </lineage>
</organism>